<dbReference type="PANTHER" id="PTHR10622:SF12">
    <property type="entry name" value="HET DOMAIN-CONTAINING PROTEIN"/>
    <property type="match status" value="1"/>
</dbReference>
<dbReference type="AlphaFoldDB" id="A0A9P5Z5R3"/>
<evidence type="ECO:0000313" key="3">
    <source>
        <dbReference type="Proteomes" id="UP000807469"/>
    </source>
</evidence>
<dbReference type="InterPro" id="IPR010730">
    <property type="entry name" value="HET"/>
</dbReference>
<dbReference type="Proteomes" id="UP000807469">
    <property type="component" value="Unassembled WGS sequence"/>
</dbReference>
<keyword evidence="3" id="KW-1185">Reference proteome</keyword>
<organism evidence="2 3">
    <name type="scientific">Pholiota conissans</name>
    <dbReference type="NCBI Taxonomy" id="109636"/>
    <lineage>
        <taxon>Eukaryota</taxon>
        <taxon>Fungi</taxon>
        <taxon>Dikarya</taxon>
        <taxon>Basidiomycota</taxon>
        <taxon>Agaricomycotina</taxon>
        <taxon>Agaricomycetes</taxon>
        <taxon>Agaricomycetidae</taxon>
        <taxon>Agaricales</taxon>
        <taxon>Agaricineae</taxon>
        <taxon>Strophariaceae</taxon>
        <taxon>Pholiota</taxon>
    </lineage>
</organism>
<evidence type="ECO:0000259" key="1">
    <source>
        <dbReference type="Pfam" id="PF06985"/>
    </source>
</evidence>
<reference evidence="2" key="1">
    <citation type="submission" date="2020-11" db="EMBL/GenBank/DDBJ databases">
        <authorList>
            <consortium name="DOE Joint Genome Institute"/>
            <person name="Ahrendt S."/>
            <person name="Riley R."/>
            <person name="Andreopoulos W."/>
            <person name="Labutti K."/>
            <person name="Pangilinan J."/>
            <person name="Ruiz-Duenas F.J."/>
            <person name="Barrasa J.M."/>
            <person name="Sanchez-Garcia M."/>
            <person name="Camarero S."/>
            <person name="Miyauchi S."/>
            <person name="Serrano A."/>
            <person name="Linde D."/>
            <person name="Babiker R."/>
            <person name="Drula E."/>
            <person name="Ayuso-Fernandez I."/>
            <person name="Pacheco R."/>
            <person name="Padilla G."/>
            <person name="Ferreira P."/>
            <person name="Barriuso J."/>
            <person name="Kellner H."/>
            <person name="Castanera R."/>
            <person name="Alfaro M."/>
            <person name="Ramirez L."/>
            <person name="Pisabarro A.G."/>
            <person name="Kuo A."/>
            <person name="Tritt A."/>
            <person name="Lipzen A."/>
            <person name="He G."/>
            <person name="Yan M."/>
            <person name="Ng V."/>
            <person name="Cullen D."/>
            <person name="Martin F."/>
            <person name="Rosso M.-N."/>
            <person name="Henrissat B."/>
            <person name="Hibbett D."/>
            <person name="Martinez A.T."/>
            <person name="Grigoriev I.V."/>
        </authorList>
    </citation>
    <scope>NUCLEOTIDE SEQUENCE</scope>
    <source>
        <strain evidence="2">CIRM-BRFM 674</strain>
    </source>
</reference>
<proteinExistence type="predicted"/>
<evidence type="ECO:0000313" key="2">
    <source>
        <dbReference type="EMBL" id="KAF9482097.1"/>
    </source>
</evidence>
<dbReference type="EMBL" id="MU155170">
    <property type="protein sequence ID" value="KAF9482097.1"/>
    <property type="molecule type" value="Genomic_DNA"/>
</dbReference>
<dbReference type="PANTHER" id="PTHR10622">
    <property type="entry name" value="HET DOMAIN-CONTAINING PROTEIN"/>
    <property type="match status" value="1"/>
</dbReference>
<accession>A0A9P5Z5R3</accession>
<protein>
    <recommendedName>
        <fullName evidence="1">Heterokaryon incompatibility domain-containing protein</fullName>
    </recommendedName>
</protein>
<name>A0A9P5Z5R3_9AGAR</name>
<comment type="caution">
    <text evidence="2">The sequence shown here is derived from an EMBL/GenBank/DDBJ whole genome shotgun (WGS) entry which is preliminary data.</text>
</comment>
<sequence>MAPNFKFNFSRMKKRSAARYMAMADDHKLPTSISTEDEALIRALQDFIAPLVHEKQHRDTGAKPLGLEATLLICALRSFVSRTMEKPAGEGAPVVELGPYREPTGPVSLVTTRAPEGNTTEIVRRENSEEPPTVLLNRAKVFHSLREHVFNKMPIRMLRITPHGNNLQLSLIERGTIYTHLVPFIEAKVEDPQYNPRYLGIFERLETEDEAIDRLIRQNTGYAILSHTWLRTSPGEITYGDWKNKAFSAKDLGYQKLQNFCRIAWTDYGLTLGWMDTLCINKESSTELDESIRSMFNWYERAKICIIHLAEATTITEMYSDPWFTRGWTLQELLAPDTIKFYNRNWEPFIRNPGNDKTDSDEIVEQVLKATSIEEDELRAYYEAPLSRRMQWAASRQVTREEDMAYSLMGIFDVSMSTAYGEGADRAFYRLLQAIL</sequence>
<gene>
    <name evidence="2" type="ORF">BDN70DRAFT_829955</name>
</gene>
<feature type="non-terminal residue" evidence="2">
    <location>
        <position position="436"/>
    </location>
</feature>
<feature type="domain" description="Heterokaryon incompatibility" evidence="1">
    <location>
        <begin position="222"/>
        <end position="313"/>
    </location>
</feature>
<dbReference type="Pfam" id="PF06985">
    <property type="entry name" value="HET"/>
    <property type="match status" value="1"/>
</dbReference>